<accession>A0A380KFJ7</accession>
<evidence type="ECO:0000313" key="3">
    <source>
        <dbReference type="Proteomes" id="UP000254924"/>
    </source>
</evidence>
<dbReference type="EMBL" id="UHFN01000007">
    <property type="protein sequence ID" value="SUN62926.1"/>
    <property type="molecule type" value="Genomic_DNA"/>
</dbReference>
<dbReference type="InterPro" id="IPR047752">
    <property type="entry name" value="MacP"/>
</dbReference>
<name>A0A380KFJ7_9STRE</name>
<reference evidence="2 3" key="1">
    <citation type="submission" date="2018-06" db="EMBL/GenBank/DDBJ databases">
        <authorList>
            <consortium name="Pathogen Informatics"/>
            <person name="Doyle S."/>
        </authorList>
    </citation>
    <scope>NUCLEOTIDE SEQUENCE [LARGE SCALE GENOMIC DNA]</scope>
    <source>
        <strain evidence="2 3">NCTC12224</strain>
    </source>
</reference>
<protein>
    <submittedName>
        <fullName evidence="2">Membrane protein</fullName>
    </submittedName>
</protein>
<dbReference type="NCBIfam" id="NF038277">
    <property type="entry name" value="accessory_MacP"/>
    <property type="match status" value="1"/>
</dbReference>
<dbReference type="RefSeq" id="WP_115270527.1">
    <property type="nucleotide sequence ID" value="NZ_CP185251.1"/>
</dbReference>
<feature type="transmembrane region" description="Helical" evidence="1">
    <location>
        <begin position="56"/>
        <end position="75"/>
    </location>
</feature>
<keyword evidence="3" id="KW-1185">Reference proteome</keyword>
<dbReference type="Pfam" id="PF26336">
    <property type="entry name" value="MacP_activator"/>
    <property type="match status" value="1"/>
</dbReference>
<evidence type="ECO:0000256" key="1">
    <source>
        <dbReference type="SAM" id="Phobius"/>
    </source>
</evidence>
<dbReference type="AlphaFoldDB" id="A0A380KFJ7"/>
<keyword evidence="1" id="KW-0472">Membrane</keyword>
<keyword evidence="1" id="KW-1133">Transmembrane helix</keyword>
<evidence type="ECO:0000313" key="2">
    <source>
        <dbReference type="EMBL" id="SUN62926.1"/>
    </source>
</evidence>
<organism evidence="2 3">
    <name type="scientific">Streptococcus hyointestinalis</name>
    <dbReference type="NCBI Taxonomy" id="1337"/>
    <lineage>
        <taxon>Bacteria</taxon>
        <taxon>Bacillati</taxon>
        <taxon>Bacillota</taxon>
        <taxon>Bacilli</taxon>
        <taxon>Lactobacillales</taxon>
        <taxon>Streptococcaceae</taxon>
        <taxon>Streptococcus</taxon>
    </lineage>
</organism>
<dbReference type="OrthoDB" id="2243846at2"/>
<proteinExistence type="predicted"/>
<gene>
    <name evidence="2" type="ORF">NCTC12224_02141</name>
</gene>
<sequence length="77" mass="8964">MGKPLLTDDIIEKAKRGELRDEDLYGEDFQSDDGVPHIYKSRRIEQEKRKAFRRKLNVILGIVLLLIAALVYAVFYL</sequence>
<dbReference type="Proteomes" id="UP000254924">
    <property type="component" value="Unassembled WGS sequence"/>
</dbReference>
<dbReference type="GeneID" id="78357395"/>
<keyword evidence="1" id="KW-0812">Transmembrane</keyword>